<dbReference type="PANTHER" id="PTHR24260:SF143">
    <property type="entry name" value="SERINE PROTEASE GD-LIKE PROTEIN"/>
    <property type="match status" value="1"/>
</dbReference>
<dbReference type="CDD" id="cd00190">
    <property type="entry name" value="Tryp_SPc"/>
    <property type="match status" value="2"/>
</dbReference>
<sequence>MIVAVWSVVASLAASSVAQDSGAASLPPPCHSVFTHDPPGTEPGYWSAHATFTSDIPFDQVLVNVELDAPALEIYGKIERVMDNATSQDNTQFTMNGKGLGIMYVYVQYDPEKIIPMLWTVRLNEKAFCSAESLLSFDNSSSAAVNLDERVSSIAITMDECGVVAGGNVRFPLIYNGKFFKRGEIPWLVVIYRVNKRGVLERICGGTLISHLHILTAAHCVQLRSWHAVPMEEISVKIGVHGLNEHSDNLTITRKLVARYIHAEYDPYTLQNDILILTLDQSVEFNNVIRPACLWSGDTELSRVVGATGVVAGWGSRSVEDMRGQLDEPQVVRAPIVSNIECRGSKAVFHQVTYNTTLCAGYRNGTGPCSGDSGGGLYLLEGGKWTLRGVVSLALQNSRLTCDLNEYVVFTDTAKFLPWIRHILADKYIEPVHRYATSTTISDECGVGVASEILPLVHLGRSYERGEIPWLVAIFRTERQNLRFICAGTLVSDRHVITVANCKKIRSQQTEDKKMVVKLGVHDLEDWNDDIIVTSTVKRSTIHEGYDTTTFQNNIIVLTLNKRVTFNRYIRPACLWSGDTELSRVVGATGLIAGWGDREANKNENLIEEPQMVRMPIVSTLDCRASNPAFRHLTSNTTLCAGDRNGAAPCSGDSGSGLYLLKDSKWTLRGLVSVSLATEDHTCNTNEYAVFTDTAQYLPTVEKTKWRKNYAYFFLYQSENRGLCQEHCYMHVSFTSENHAGPRSRIDENGNNQKKSTKKQISHQLFTEEQNLSLQLHRQQPMFTGSFNVSYRTDCSRSHT</sequence>
<feature type="signal peptide" evidence="8">
    <location>
        <begin position="1"/>
        <end position="18"/>
    </location>
</feature>
<dbReference type="PANTHER" id="PTHR24260">
    <property type="match status" value="1"/>
</dbReference>
<evidence type="ECO:0000256" key="7">
    <source>
        <dbReference type="SAM" id="MobiDB-lite"/>
    </source>
</evidence>
<evidence type="ECO:0000256" key="5">
    <source>
        <dbReference type="ARBA" id="ARBA00055534"/>
    </source>
</evidence>
<reference evidence="10" key="1">
    <citation type="submission" date="2023-03" db="EMBL/GenBank/DDBJ databases">
        <title>Chromosome-level genomes of two armyworms, Mythimna separata and Mythimna loreyi, provide insights into the biosynthesis and reception of sex pheromones.</title>
        <authorList>
            <person name="Zhao H."/>
        </authorList>
    </citation>
    <scope>NUCLEOTIDE SEQUENCE</scope>
    <source>
        <strain evidence="10">BeijingLab</strain>
        <tissue evidence="10">Pupa</tissue>
    </source>
</reference>
<dbReference type="AlphaFoldDB" id="A0AAD7YCJ7"/>
<evidence type="ECO:0000256" key="8">
    <source>
        <dbReference type="SAM" id="SignalP"/>
    </source>
</evidence>
<comment type="caution">
    <text evidence="10">The sequence shown here is derived from an EMBL/GenBank/DDBJ whole genome shotgun (WGS) entry which is preliminary data.</text>
</comment>
<evidence type="ECO:0000313" key="10">
    <source>
        <dbReference type="EMBL" id="KAJ8711115.1"/>
    </source>
</evidence>
<dbReference type="GO" id="GO:0090729">
    <property type="term" value="F:toxin activity"/>
    <property type="evidence" value="ECO:0007669"/>
    <property type="project" value="UniProtKB-KW"/>
</dbReference>
<keyword evidence="8" id="KW-0732">Signal</keyword>
<dbReference type="GO" id="GO:0006508">
    <property type="term" value="P:proteolysis"/>
    <property type="evidence" value="ECO:0007669"/>
    <property type="project" value="InterPro"/>
</dbReference>
<keyword evidence="3" id="KW-1015">Disulfide bond</keyword>
<feature type="region of interest" description="Disordered" evidence="7">
    <location>
        <begin position="739"/>
        <end position="762"/>
    </location>
</feature>
<dbReference type="InterPro" id="IPR009003">
    <property type="entry name" value="Peptidase_S1_PA"/>
</dbReference>
<dbReference type="Gene3D" id="2.40.10.10">
    <property type="entry name" value="Trypsin-like serine proteases"/>
    <property type="match status" value="2"/>
</dbReference>
<dbReference type="PROSITE" id="PS50240">
    <property type="entry name" value="TRYPSIN_DOM"/>
    <property type="match status" value="2"/>
</dbReference>
<dbReference type="InterPro" id="IPR001254">
    <property type="entry name" value="Trypsin_dom"/>
</dbReference>
<keyword evidence="4" id="KW-1199">Hemostasis impairing toxin</keyword>
<feature type="chain" id="PRO_5042188892" description="Peptidase S1 domain-containing protein" evidence="8">
    <location>
        <begin position="19"/>
        <end position="800"/>
    </location>
</feature>
<evidence type="ECO:0000313" key="11">
    <source>
        <dbReference type="Proteomes" id="UP001231518"/>
    </source>
</evidence>
<evidence type="ECO:0000256" key="6">
    <source>
        <dbReference type="ARBA" id="ARBA00084094"/>
    </source>
</evidence>
<proteinExistence type="predicted"/>
<evidence type="ECO:0000256" key="2">
    <source>
        <dbReference type="ARBA" id="ARBA00022656"/>
    </source>
</evidence>
<dbReference type="InterPro" id="IPR051333">
    <property type="entry name" value="CLIP_Serine_Protease"/>
</dbReference>
<dbReference type="SMART" id="SM00020">
    <property type="entry name" value="Tryp_SPc"/>
    <property type="match status" value="2"/>
</dbReference>
<dbReference type="FunFam" id="2.40.10.10:FF:000068">
    <property type="entry name" value="transmembrane protease serine 2"/>
    <property type="match status" value="2"/>
</dbReference>
<accession>A0AAD7YCJ7</accession>
<dbReference type="GO" id="GO:0004252">
    <property type="term" value="F:serine-type endopeptidase activity"/>
    <property type="evidence" value="ECO:0007669"/>
    <property type="project" value="InterPro"/>
</dbReference>
<dbReference type="SUPFAM" id="SSF50494">
    <property type="entry name" value="Trypsin-like serine proteases"/>
    <property type="match status" value="2"/>
</dbReference>
<dbReference type="GO" id="GO:0005576">
    <property type="term" value="C:extracellular region"/>
    <property type="evidence" value="ECO:0007669"/>
    <property type="project" value="UniProtKB-SubCell"/>
</dbReference>
<evidence type="ECO:0000256" key="4">
    <source>
        <dbReference type="ARBA" id="ARBA00023240"/>
    </source>
</evidence>
<gene>
    <name evidence="10" type="ORF">PYW07_008357</name>
</gene>
<organism evidence="10 11">
    <name type="scientific">Mythimna separata</name>
    <name type="common">Oriental armyworm</name>
    <name type="synonym">Pseudaletia separata</name>
    <dbReference type="NCBI Taxonomy" id="271217"/>
    <lineage>
        <taxon>Eukaryota</taxon>
        <taxon>Metazoa</taxon>
        <taxon>Ecdysozoa</taxon>
        <taxon>Arthropoda</taxon>
        <taxon>Hexapoda</taxon>
        <taxon>Insecta</taxon>
        <taxon>Pterygota</taxon>
        <taxon>Neoptera</taxon>
        <taxon>Endopterygota</taxon>
        <taxon>Lepidoptera</taxon>
        <taxon>Glossata</taxon>
        <taxon>Ditrysia</taxon>
        <taxon>Noctuoidea</taxon>
        <taxon>Noctuidae</taxon>
        <taxon>Noctuinae</taxon>
        <taxon>Hadenini</taxon>
        <taxon>Mythimna</taxon>
    </lineage>
</organism>
<evidence type="ECO:0000256" key="3">
    <source>
        <dbReference type="ARBA" id="ARBA00023157"/>
    </source>
</evidence>
<comment type="function">
    <text evidence="5">Fibrinolytic activity; shows preferential cleavage of Arg-Gly bonds in all three fibrinogen chains. Contact with the caterpillars causes severe bleeding, due the anticoagulant effect of the protein.</text>
</comment>
<evidence type="ECO:0000256" key="1">
    <source>
        <dbReference type="ARBA" id="ARBA00004239"/>
    </source>
</evidence>
<dbReference type="EMBL" id="JARGEI010000022">
    <property type="protein sequence ID" value="KAJ8711115.1"/>
    <property type="molecule type" value="Genomic_DNA"/>
</dbReference>
<protein>
    <recommendedName>
        <fullName evidence="9">Peptidase S1 domain-containing protein</fullName>
    </recommendedName>
</protein>
<feature type="domain" description="Peptidase S1" evidence="9">
    <location>
        <begin position="457"/>
        <end position="712"/>
    </location>
</feature>
<keyword evidence="2" id="KW-0800">Toxin</keyword>
<evidence type="ECO:0000259" key="9">
    <source>
        <dbReference type="PROSITE" id="PS50240"/>
    </source>
</evidence>
<keyword evidence="6" id="KW-1205">Fibrinolytic toxin</keyword>
<dbReference type="InterPro" id="IPR018114">
    <property type="entry name" value="TRYPSIN_HIS"/>
</dbReference>
<dbReference type="InterPro" id="IPR001314">
    <property type="entry name" value="Peptidase_S1A"/>
</dbReference>
<name>A0AAD7YCJ7_MYTSE</name>
<dbReference type="PRINTS" id="PR00722">
    <property type="entry name" value="CHYMOTRYPSIN"/>
</dbReference>
<feature type="domain" description="Peptidase S1" evidence="9">
    <location>
        <begin position="164"/>
        <end position="425"/>
    </location>
</feature>
<dbReference type="Proteomes" id="UP001231518">
    <property type="component" value="Chromosome 21"/>
</dbReference>
<dbReference type="InterPro" id="IPR043504">
    <property type="entry name" value="Peptidase_S1_PA_chymotrypsin"/>
</dbReference>
<comment type="subcellular location">
    <subcellularLocation>
        <location evidence="1">Secreted</location>
        <location evidence="1">Extracellular space</location>
    </subcellularLocation>
</comment>
<dbReference type="PROSITE" id="PS00134">
    <property type="entry name" value="TRYPSIN_HIS"/>
    <property type="match status" value="1"/>
</dbReference>
<dbReference type="Pfam" id="PF00089">
    <property type="entry name" value="Trypsin"/>
    <property type="match status" value="2"/>
</dbReference>
<keyword evidence="11" id="KW-1185">Reference proteome</keyword>